<dbReference type="SUPFAM" id="SSF52833">
    <property type="entry name" value="Thioredoxin-like"/>
    <property type="match status" value="1"/>
</dbReference>
<feature type="compositionally biased region" description="Basic and acidic residues" evidence="1">
    <location>
        <begin position="543"/>
        <end position="564"/>
    </location>
</feature>
<dbReference type="AlphaFoldDB" id="A0A5C5YA74"/>
<proteinExistence type="predicted"/>
<dbReference type="Gene3D" id="3.40.30.10">
    <property type="entry name" value="Glutaredoxin"/>
    <property type="match status" value="1"/>
</dbReference>
<dbReference type="CDD" id="cd02966">
    <property type="entry name" value="TlpA_like_family"/>
    <property type="match status" value="1"/>
</dbReference>
<dbReference type="PANTHER" id="PTHR42852:SF17">
    <property type="entry name" value="THIOREDOXIN-LIKE PROTEIN HI_1115"/>
    <property type="match status" value="1"/>
</dbReference>
<accession>A0A5C5YA74</accession>
<dbReference type="InterPro" id="IPR036249">
    <property type="entry name" value="Thioredoxin-like_sf"/>
</dbReference>
<dbReference type="PROSITE" id="PS51352">
    <property type="entry name" value="THIOREDOXIN_2"/>
    <property type="match status" value="1"/>
</dbReference>
<dbReference type="EMBL" id="SJPL01000001">
    <property type="protein sequence ID" value="TWT70212.1"/>
    <property type="molecule type" value="Genomic_DNA"/>
</dbReference>
<feature type="chain" id="PRO_5022900250" evidence="2">
    <location>
        <begin position="32"/>
        <end position="979"/>
    </location>
</feature>
<dbReference type="Pfam" id="PF00578">
    <property type="entry name" value="AhpC-TSA"/>
    <property type="match status" value="1"/>
</dbReference>
<dbReference type="InterPro" id="IPR000866">
    <property type="entry name" value="AhpC/TSA"/>
</dbReference>
<reference evidence="4 5" key="1">
    <citation type="submission" date="2019-02" db="EMBL/GenBank/DDBJ databases">
        <title>Deep-cultivation of Planctomycetes and their phenomic and genomic characterization uncovers novel biology.</title>
        <authorList>
            <person name="Wiegand S."/>
            <person name="Jogler M."/>
            <person name="Boedeker C."/>
            <person name="Pinto D."/>
            <person name="Vollmers J."/>
            <person name="Rivas-Marin E."/>
            <person name="Kohn T."/>
            <person name="Peeters S.H."/>
            <person name="Heuer A."/>
            <person name="Rast P."/>
            <person name="Oberbeckmann S."/>
            <person name="Bunk B."/>
            <person name="Jeske O."/>
            <person name="Meyerdierks A."/>
            <person name="Storesund J.E."/>
            <person name="Kallscheuer N."/>
            <person name="Luecker S."/>
            <person name="Lage O.M."/>
            <person name="Pohl T."/>
            <person name="Merkel B.J."/>
            <person name="Hornburger P."/>
            <person name="Mueller R.-W."/>
            <person name="Bruemmer F."/>
            <person name="Labrenz M."/>
            <person name="Spormann A.M."/>
            <person name="Op Den Camp H."/>
            <person name="Overmann J."/>
            <person name="Amann R."/>
            <person name="Jetten M.S.M."/>
            <person name="Mascher T."/>
            <person name="Medema M.H."/>
            <person name="Devos D.P."/>
            <person name="Kaster A.-K."/>
            <person name="Ovreas L."/>
            <person name="Rohde M."/>
            <person name="Galperin M.Y."/>
            <person name="Jogler C."/>
        </authorList>
    </citation>
    <scope>NUCLEOTIDE SEQUENCE [LARGE SCALE GENOMIC DNA]</scope>
    <source>
        <strain evidence="4 5">Pan14r</strain>
    </source>
</reference>
<dbReference type="InterPro" id="IPR050553">
    <property type="entry name" value="Thioredoxin_ResA/DsbE_sf"/>
</dbReference>
<dbReference type="InterPro" id="IPR013766">
    <property type="entry name" value="Thioredoxin_domain"/>
</dbReference>
<keyword evidence="5" id="KW-1185">Reference proteome</keyword>
<keyword evidence="2" id="KW-0732">Signal</keyword>
<feature type="signal peptide" evidence="2">
    <location>
        <begin position="1"/>
        <end position="31"/>
    </location>
</feature>
<feature type="compositionally biased region" description="Low complexity" evidence="1">
    <location>
        <begin position="528"/>
        <end position="541"/>
    </location>
</feature>
<protein>
    <submittedName>
        <fullName evidence="4">Thiol-disulfide oxidoreductase ResA</fullName>
    </submittedName>
</protein>
<gene>
    <name evidence="4" type="primary">resA_4</name>
    <name evidence="4" type="ORF">Pan14r_25130</name>
</gene>
<evidence type="ECO:0000313" key="5">
    <source>
        <dbReference type="Proteomes" id="UP000317238"/>
    </source>
</evidence>
<feature type="domain" description="Thioredoxin" evidence="3">
    <location>
        <begin position="833"/>
        <end position="973"/>
    </location>
</feature>
<evidence type="ECO:0000313" key="4">
    <source>
        <dbReference type="EMBL" id="TWT70212.1"/>
    </source>
</evidence>
<dbReference type="GO" id="GO:0016491">
    <property type="term" value="F:oxidoreductase activity"/>
    <property type="evidence" value="ECO:0007669"/>
    <property type="project" value="InterPro"/>
</dbReference>
<evidence type="ECO:0000256" key="1">
    <source>
        <dbReference type="SAM" id="MobiDB-lite"/>
    </source>
</evidence>
<dbReference type="RefSeq" id="WP_146439233.1">
    <property type="nucleotide sequence ID" value="NZ_SJPL01000001.1"/>
</dbReference>
<dbReference type="GO" id="GO:0016209">
    <property type="term" value="F:antioxidant activity"/>
    <property type="evidence" value="ECO:0007669"/>
    <property type="project" value="InterPro"/>
</dbReference>
<feature type="compositionally biased region" description="Polar residues" evidence="1">
    <location>
        <begin position="508"/>
        <end position="520"/>
    </location>
</feature>
<evidence type="ECO:0000259" key="3">
    <source>
        <dbReference type="PROSITE" id="PS51352"/>
    </source>
</evidence>
<dbReference type="OrthoDB" id="209942at2"/>
<dbReference type="Proteomes" id="UP000317238">
    <property type="component" value="Unassembled WGS sequence"/>
</dbReference>
<name>A0A5C5YA74_9PLAN</name>
<dbReference type="PANTHER" id="PTHR42852">
    <property type="entry name" value="THIOL:DISULFIDE INTERCHANGE PROTEIN DSBE"/>
    <property type="match status" value="1"/>
</dbReference>
<evidence type="ECO:0000256" key="2">
    <source>
        <dbReference type="SAM" id="SignalP"/>
    </source>
</evidence>
<comment type="caution">
    <text evidence="4">The sequence shown here is derived from an EMBL/GenBank/DDBJ whole genome shotgun (WGS) entry which is preliminary data.</text>
</comment>
<organism evidence="4 5">
    <name type="scientific">Crateriforma conspicua</name>
    <dbReference type="NCBI Taxonomy" id="2527996"/>
    <lineage>
        <taxon>Bacteria</taxon>
        <taxon>Pseudomonadati</taxon>
        <taxon>Planctomycetota</taxon>
        <taxon>Planctomycetia</taxon>
        <taxon>Planctomycetales</taxon>
        <taxon>Planctomycetaceae</taxon>
        <taxon>Crateriforma</taxon>
    </lineage>
</organism>
<sequence precursor="true">MTRFNCYRTHLLTALAIAVSLSSSHRPLLFADGILTLSDHQTIVGQVSDAPTPATDDPILAWRGAGFSDPFVFPIAHVKKLEFQDANEINQQQATFAVELYQGDLLTCDLLSIDANRLVLKEPDLGTLQIPLDAVHRLYRVADNPTLVFAHLAGLQDWSGNHWNNEGWFEEGIALGSDVPDAVLMGDLGVPNRAIIELELSWKGAPNFHVSLGCDPTQSPEVSSGWAITSIGRTLAVFRERQHSADLDILTTLEDDSSIRLIAFLDQDADTIAVYHSDGSLAGQLAAEPKDDDEAEPSDDLPRVRIANGTGISVTNREGTTYLRRLRVAKWIGDAGPQSDTDDAVVSVVTIDGKVVTGRTAELTSDGEGLVMAADQQQETIAMKQIAGINFPRPADIESADDAIQQKDIATLLLGDGGRLLGRVQKVTPTHIQIRHAATGHVGKLPRRRVRLIHWREHPWQTIEDDLSVLQQGDHRTLGRMTTAVEDAAGGDDGERGSGLPSLAWQPRGSQTAASFTPSVSGVIRKPSASATTAQANSATADRSGRSQIDDVRKRLAELRENKSPDPPVANTKKSSDQTTKDAPPSGPAKDAFAHHVYLVSGDHFSCDVLGVAKDGLQIRSAESGVSTLPDGQIKAVQFDLKTKIPNLEQAKRKRLLTLPRSQHDAPPTHLLIAANGDMMRCQMVSIDEKAVTVTARMQELAVPRNRVTQIIWLHPEDLLAAKANKDSQTRSDSPDDLNPETRFDDHIQAVFRNGNDRLTFVPAALDDQTLYGRHGVFGDCQVDLHQLDRLILGRAIGQASGPAAYGSWAMKLAKEPVVAAAMRGEMTVPPHPLNGQKAPEINLPLVEGGRFRLSEYRGEIVLVDFWASWCAPCIQTMPMVDEVAAQYESEQVRLMTINISDADAQIRSSLRRMNIQPEVAMDIDGVAAERYQADAIPQLVVIDRQGDVAGVFVGGGDFMIARLKALLDSMTAPESNVD</sequence>
<feature type="region of interest" description="Disordered" evidence="1">
    <location>
        <begin position="487"/>
        <end position="589"/>
    </location>
</feature>